<dbReference type="PANTHER" id="PTHR40547">
    <property type="entry name" value="SLL0298 PROTEIN"/>
    <property type="match status" value="1"/>
</dbReference>
<dbReference type="Pfam" id="PF09835">
    <property type="entry name" value="DUF2062"/>
    <property type="match status" value="1"/>
</dbReference>
<dbReference type="PANTHER" id="PTHR40547:SF1">
    <property type="entry name" value="SLL0298 PROTEIN"/>
    <property type="match status" value="1"/>
</dbReference>
<dbReference type="InterPro" id="IPR018639">
    <property type="entry name" value="DUF2062"/>
</dbReference>
<dbReference type="Proteomes" id="UP000198807">
    <property type="component" value="Unassembled WGS sequence"/>
</dbReference>
<evidence type="ECO:0000313" key="3">
    <source>
        <dbReference type="EMBL" id="SEK62335.1"/>
    </source>
</evidence>
<organism evidence="3 4">
    <name type="scientific">Halomonas daqiaonensis</name>
    <dbReference type="NCBI Taxonomy" id="650850"/>
    <lineage>
        <taxon>Bacteria</taxon>
        <taxon>Pseudomonadati</taxon>
        <taxon>Pseudomonadota</taxon>
        <taxon>Gammaproteobacteria</taxon>
        <taxon>Oceanospirillales</taxon>
        <taxon>Halomonadaceae</taxon>
        <taxon>Halomonas</taxon>
    </lineage>
</organism>
<gene>
    <name evidence="3" type="ORF">SAMN04488129_103130</name>
</gene>
<keyword evidence="1" id="KW-0812">Transmembrane</keyword>
<evidence type="ECO:0000256" key="1">
    <source>
        <dbReference type="SAM" id="Phobius"/>
    </source>
</evidence>
<keyword evidence="4" id="KW-1185">Reference proteome</keyword>
<reference evidence="4" key="1">
    <citation type="submission" date="2016-10" db="EMBL/GenBank/DDBJ databases">
        <authorList>
            <person name="Varghese N."/>
            <person name="Submissions S."/>
        </authorList>
    </citation>
    <scope>NUCLEOTIDE SEQUENCE [LARGE SCALE GENOMIC DNA]</scope>
    <source>
        <strain evidence="4">CGMCC 1.9150</strain>
    </source>
</reference>
<accession>A0A1H7INK4</accession>
<proteinExistence type="predicted"/>
<feature type="transmembrane region" description="Helical" evidence="1">
    <location>
        <begin position="66"/>
        <end position="91"/>
    </location>
</feature>
<evidence type="ECO:0000313" key="4">
    <source>
        <dbReference type="Proteomes" id="UP000198807"/>
    </source>
</evidence>
<protein>
    <recommendedName>
        <fullName evidence="2">DUF2062 domain-containing protein</fullName>
    </recommendedName>
</protein>
<keyword evidence="1" id="KW-1133">Transmembrane helix</keyword>
<feature type="domain" description="DUF2062" evidence="2">
    <location>
        <begin position="43"/>
        <end position="185"/>
    </location>
</feature>
<feature type="transmembrane region" description="Helical" evidence="1">
    <location>
        <begin position="153"/>
        <end position="176"/>
    </location>
</feature>
<name>A0A1H7INK4_9GAMM</name>
<dbReference type="AlphaFoldDB" id="A0A1H7INK4"/>
<sequence length="200" mass="22819">MARHATCMDNSSGFVAASPSSMPRRLLQRYLPHPDDLRRRRSLRFVNHLIGNPTLWVLTRRSVANAFSVGLFSALLPIPFQMLVAAFGAWLVRCNLPLSIGLVWITNPLTMPLIFYGNYRLGAWLLDMPVRQAPDRISTRWITEQLVDILPTLALGSLVAAIMIAALANLVIRLVWRWQVSRSWKARARRRRRQRPATRG</sequence>
<dbReference type="EMBL" id="FOBC01000003">
    <property type="protein sequence ID" value="SEK62335.1"/>
    <property type="molecule type" value="Genomic_DNA"/>
</dbReference>
<dbReference type="STRING" id="650850.SAMN04488129_103130"/>
<keyword evidence="1" id="KW-0472">Membrane</keyword>
<evidence type="ECO:0000259" key="2">
    <source>
        <dbReference type="Pfam" id="PF09835"/>
    </source>
</evidence>